<accession>A0A177AIS4</accession>
<dbReference type="AlphaFoldDB" id="A0A177AIS4"/>
<name>A0A177AIS4_9PEZI</name>
<dbReference type="GeneID" id="36284956"/>
<dbReference type="OrthoDB" id="3440297at2759"/>
<proteinExistence type="predicted"/>
<sequence>MAQTAKQNQLQKASGTRDKMPKQVEIFLPKTSTESQMPHEASERWAKRTTMRDVPKRSTSEKERDQYYAKLREKNIEEANKAAINMLEEQLNSAADEPWILKARKWLRAAQAKEGEPQNTLFMTSEPGVNVGEWLRTAHTKKEELKDTLSMDSKPKVNPATAAFRKQYAEIQSKISPAKTATPKIRWTPNLPIPPPDGPDSLYVKQGFSSAPPRVSQEQLKKRKREEKKREMEERMMDEALDTEMLPKPKRGKRLNEFEEAMRVAGMCPEDPEGKPKGRGRGRGGGEKGERPWEGKGKRGRGRGRGRGGLSGMI</sequence>
<evidence type="ECO:0000313" key="2">
    <source>
        <dbReference type="EMBL" id="OAF61690.2"/>
    </source>
</evidence>
<feature type="compositionally biased region" description="Basic and acidic residues" evidence="1">
    <location>
        <begin position="228"/>
        <end position="238"/>
    </location>
</feature>
<feature type="compositionally biased region" description="Polar residues" evidence="1">
    <location>
        <begin position="1"/>
        <end position="14"/>
    </location>
</feature>
<feature type="region of interest" description="Disordered" evidence="1">
    <location>
        <begin position="264"/>
        <end position="314"/>
    </location>
</feature>
<reference evidence="2" key="1">
    <citation type="submission" date="2016-03" db="EMBL/GenBank/DDBJ databases">
        <title>Updated assembly of Pseudogymnoascus destructans, the fungus causing white-nose syndrome of bats.</title>
        <authorList>
            <person name="Palmer J.M."/>
            <person name="Drees K.P."/>
            <person name="Foster J.T."/>
            <person name="Lindner D.L."/>
        </authorList>
    </citation>
    <scope>NUCLEOTIDE SEQUENCE [LARGE SCALE GENOMIC DNA]</scope>
    <source>
        <strain evidence="2">20631-21</strain>
    </source>
</reference>
<feature type="compositionally biased region" description="Basic and acidic residues" evidence="1">
    <location>
        <begin position="284"/>
        <end position="297"/>
    </location>
</feature>
<feature type="region of interest" description="Disordered" evidence="1">
    <location>
        <begin position="174"/>
        <end position="252"/>
    </location>
</feature>
<protein>
    <submittedName>
        <fullName evidence="2">Uncharacterized protein</fullName>
    </submittedName>
</protein>
<dbReference type="Proteomes" id="UP000077154">
    <property type="component" value="Unassembled WGS sequence"/>
</dbReference>
<feature type="region of interest" description="Disordered" evidence="1">
    <location>
        <begin position="1"/>
        <end position="66"/>
    </location>
</feature>
<gene>
    <name evidence="2" type="ORF">VC83_01869</name>
</gene>
<dbReference type="EMBL" id="KV441389">
    <property type="protein sequence ID" value="OAF61690.2"/>
    <property type="molecule type" value="Genomic_DNA"/>
</dbReference>
<dbReference type="RefSeq" id="XP_024326964.1">
    <property type="nucleotide sequence ID" value="XM_024465541.1"/>
</dbReference>
<organism evidence="2">
    <name type="scientific">Pseudogymnoascus destructans</name>
    <dbReference type="NCBI Taxonomy" id="655981"/>
    <lineage>
        <taxon>Eukaryota</taxon>
        <taxon>Fungi</taxon>
        <taxon>Dikarya</taxon>
        <taxon>Ascomycota</taxon>
        <taxon>Pezizomycotina</taxon>
        <taxon>Leotiomycetes</taxon>
        <taxon>Thelebolales</taxon>
        <taxon>Thelebolaceae</taxon>
        <taxon>Pseudogymnoascus</taxon>
    </lineage>
</organism>
<evidence type="ECO:0000256" key="1">
    <source>
        <dbReference type="SAM" id="MobiDB-lite"/>
    </source>
</evidence>
<feature type="compositionally biased region" description="Basic and acidic residues" evidence="1">
    <location>
        <begin position="40"/>
        <end position="66"/>
    </location>
</feature>